<dbReference type="InParanoid" id="C1F3N2"/>
<dbReference type="HOGENOM" id="CLU_705358_0_0_0"/>
<reference evidence="2 3" key="1">
    <citation type="journal article" date="2009" name="Appl. Environ. Microbiol.">
        <title>Three genomes from the phylum Acidobacteria provide insight into the lifestyles of these microorganisms in soils.</title>
        <authorList>
            <person name="Ward N.L."/>
            <person name="Challacombe J.F."/>
            <person name="Janssen P.H."/>
            <person name="Henrissat B."/>
            <person name="Coutinho P.M."/>
            <person name="Wu M."/>
            <person name="Xie G."/>
            <person name="Haft D.H."/>
            <person name="Sait M."/>
            <person name="Badger J."/>
            <person name="Barabote R.D."/>
            <person name="Bradley B."/>
            <person name="Brettin T.S."/>
            <person name="Brinkac L.M."/>
            <person name="Bruce D."/>
            <person name="Creasy T."/>
            <person name="Daugherty S.C."/>
            <person name="Davidsen T.M."/>
            <person name="DeBoy R.T."/>
            <person name="Detter J.C."/>
            <person name="Dodson R.J."/>
            <person name="Durkin A.S."/>
            <person name="Ganapathy A."/>
            <person name="Gwinn-Giglio M."/>
            <person name="Han C.S."/>
            <person name="Khouri H."/>
            <person name="Kiss H."/>
            <person name="Kothari S.P."/>
            <person name="Madupu R."/>
            <person name="Nelson K.E."/>
            <person name="Nelson W.C."/>
            <person name="Paulsen I."/>
            <person name="Penn K."/>
            <person name="Ren Q."/>
            <person name="Rosovitz M.J."/>
            <person name="Selengut J.D."/>
            <person name="Shrivastava S."/>
            <person name="Sullivan S.A."/>
            <person name="Tapia R."/>
            <person name="Thompson L.S."/>
            <person name="Watkins K.L."/>
            <person name="Yang Q."/>
            <person name="Yu C."/>
            <person name="Zafar N."/>
            <person name="Zhou L."/>
            <person name="Kuske C.R."/>
        </authorList>
    </citation>
    <scope>NUCLEOTIDE SEQUENCE [LARGE SCALE GENOMIC DNA]</scope>
    <source>
        <strain evidence="3">ATCC 51196 / DSM 11244 / BCRC 80197 / JCM 7670 / NBRC 15755 / NCIMB 13165 / 161</strain>
    </source>
</reference>
<dbReference type="Pfam" id="PF10592">
    <property type="entry name" value="AIPR"/>
    <property type="match status" value="1"/>
</dbReference>
<dbReference type="Proteomes" id="UP000002207">
    <property type="component" value="Chromosome"/>
</dbReference>
<accession>C1F3N2</accession>
<name>C1F3N2_ACIC5</name>
<gene>
    <name evidence="2" type="ordered locus">ACP_1024</name>
</gene>
<protein>
    <recommendedName>
        <fullName evidence="1">Abortive phage infection protein C-terminal domain-containing protein</fullName>
    </recommendedName>
</protein>
<dbReference type="eggNOG" id="ENOG502Z8B6">
    <property type="taxonomic scope" value="Bacteria"/>
</dbReference>
<keyword evidence="3" id="KW-1185">Reference proteome</keyword>
<evidence type="ECO:0000313" key="3">
    <source>
        <dbReference type="Proteomes" id="UP000002207"/>
    </source>
</evidence>
<dbReference type="RefSeq" id="WP_015896183.1">
    <property type="nucleotide sequence ID" value="NC_012483.1"/>
</dbReference>
<dbReference type="STRING" id="240015.ACP_1024"/>
<dbReference type="InterPro" id="IPR018891">
    <property type="entry name" value="AIPR_C"/>
</dbReference>
<dbReference type="AlphaFoldDB" id="C1F3N2"/>
<dbReference type="EMBL" id="CP001472">
    <property type="protein sequence ID" value="ACO34388.1"/>
    <property type="molecule type" value="Genomic_DNA"/>
</dbReference>
<evidence type="ECO:0000313" key="2">
    <source>
        <dbReference type="EMBL" id="ACO34388.1"/>
    </source>
</evidence>
<organism evidence="2 3">
    <name type="scientific">Acidobacterium capsulatum (strain ATCC 51196 / DSM 11244 / BCRC 80197 / JCM 7670 / NBRC 15755 / NCIMB 13165 / 161)</name>
    <dbReference type="NCBI Taxonomy" id="240015"/>
    <lineage>
        <taxon>Bacteria</taxon>
        <taxon>Pseudomonadati</taxon>
        <taxon>Acidobacteriota</taxon>
        <taxon>Terriglobia</taxon>
        <taxon>Terriglobales</taxon>
        <taxon>Acidobacteriaceae</taxon>
        <taxon>Acidobacterium</taxon>
    </lineage>
</organism>
<sequence length="419" mass="46702">MTEPTSVVLPFLTARKLQDPFNPKSILTYEFRVDTRYIPDLPTDANARPSDAAKKRRVYKSVRNAALDGALDPDEDATPGLFGYKHLGINVIAESVEELDNKTAVLHFKPGQGVMNGGHGLAILRELQQSPGIDQMPPNFIKVSVVVGLDSNVIPEVAGANNTSVQVKAQSLLELKGAFEPLKASLKGTRIEKSIQWREGDEGSVKIEDIVATMTCFRSDVYPIGDHRRTPHNAYAYKTGLIDDFRKDIAGYHALAPKLKEILELQDYIRTQPKRVYNETGGRFGALKFVDSIHTDSKGEKRKTPLPPFVMPFTGEKVEHRLNMAAVYPILAAFRQMIRRTETGFEWVTDFKNVKLLWDAIAVEVMDTTKDACAQAGYVLNALGKSRPHWDNVQRLIENKVMRDQLEAMKAAVSPNKAS</sequence>
<evidence type="ECO:0000259" key="1">
    <source>
        <dbReference type="Pfam" id="PF10592"/>
    </source>
</evidence>
<feature type="domain" description="Abortive phage infection protein C-terminal" evidence="1">
    <location>
        <begin position="79"/>
        <end position="361"/>
    </location>
</feature>
<proteinExistence type="predicted"/>
<dbReference type="KEGG" id="aca:ACP_1024"/>